<sequence>MKEIYIMLSQLGTLVSKSIRLYTGAKYNHVSISIDPEIREFYSFARRVRYFPLIAGFIREVLNEGMFKYYPDTECVIYALPVEDEVYRNTVRLLDRYRKDAMKYKYNFLGFFGVVLNKAFVVENRHTCSEFVANVLHEAGIYTFPKPLPLVRPDDIPGIPGLRKLFEGRMTDFTPECRSDAMSLQA</sequence>
<dbReference type="SUPFAM" id="SSF54001">
    <property type="entry name" value="Cysteine proteinases"/>
    <property type="match status" value="1"/>
</dbReference>
<proteinExistence type="predicted"/>
<dbReference type="OrthoDB" id="1645744at2"/>
<reference evidence="1 2" key="1">
    <citation type="submission" date="2016-11" db="EMBL/GenBank/DDBJ databases">
        <authorList>
            <person name="Varghese N."/>
            <person name="Submissions S."/>
        </authorList>
    </citation>
    <scope>NUCLEOTIDE SEQUENCE [LARGE SCALE GENOMIC DNA]</scope>
    <source>
        <strain evidence="1 2">DSM 19027</strain>
    </source>
</reference>
<dbReference type="AlphaFoldDB" id="A0A1M6HL29"/>
<dbReference type="RefSeq" id="WP_149679016.1">
    <property type="nucleotide sequence ID" value="NZ_DAONMB010000023.1"/>
</dbReference>
<dbReference type="Gene3D" id="3.90.1720.10">
    <property type="entry name" value="endopeptidase domain like (from Nostoc punctiforme)"/>
    <property type="match status" value="1"/>
</dbReference>
<organism evidence="1 2">
    <name type="scientific">Thermoclostridium caenicola</name>
    <dbReference type="NCBI Taxonomy" id="659425"/>
    <lineage>
        <taxon>Bacteria</taxon>
        <taxon>Bacillati</taxon>
        <taxon>Bacillota</taxon>
        <taxon>Clostridia</taxon>
        <taxon>Eubacteriales</taxon>
        <taxon>Oscillospiraceae</taxon>
        <taxon>Thermoclostridium</taxon>
    </lineage>
</organism>
<accession>A0A1M6HL29</accession>
<evidence type="ECO:0000313" key="2">
    <source>
        <dbReference type="Proteomes" id="UP000324781"/>
    </source>
</evidence>
<dbReference type="EMBL" id="FQZP01000033">
    <property type="protein sequence ID" value="SHJ22877.1"/>
    <property type="molecule type" value="Genomic_DNA"/>
</dbReference>
<dbReference type="InterPro" id="IPR038765">
    <property type="entry name" value="Papain-like_cys_pep_sf"/>
</dbReference>
<evidence type="ECO:0000313" key="1">
    <source>
        <dbReference type="EMBL" id="SHJ22877.1"/>
    </source>
</evidence>
<protein>
    <recommendedName>
        <fullName evidence="3">Permuted papain-like amidase enzyme, YaeF/YiiX, C92 family</fullName>
    </recommendedName>
</protein>
<gene>
    <name evidence="1" type="ORF">SAMN05444373_103318</name>
</gene>
<name>A0A1M6HL29_9FIRM</name>
<dbReference type="Proteomes" id="UP000324781">
    <property type="component" value="Unassembled WGS sequence"/>
</dbReference>
<keyword evidence="2" id="KW-1185">Reference proteome</keyword>
<evidence type="ECO:0008006" key="3">
    <source>
        <dbReference type="Google" id="ProtNLM"/>
    </source>
</evidence>